<organism evidence="2 3">
    <name type="scientific">Trifolium medium</name>
    <dbReference type="NCBI Taxonomy" id="97028"/>
    <lineage>
        <taxon>Eukaryota</taxon>
        <taxon>Viridiplantae</taxon>
        <taxon>Streptophyta</taxon>
        <taxon>Embryophyta</taxon>
        <taxon>Tracheophyta</taxon>
        <taxon>Spermatophyta</taxon>
        <taxon>Magnoliopsida</taxon>
        <taxon>eudicotyledons</taxon>
        <taxon>Gunneridae</taxon>
        <taxon>Pentapetalae</taxon>
        <taxon>rosids</taxon>
        <taxon>fabids</taxon>
        <taxon>Fabales</taxon>
        <taxon>Fabaceae</taxon>
        <taxon>Papilionoideae</taxon>
        <taxon>50 kb inversion clade</taxon>
        <taxon>NPAAA clade</taxon>
        <taxon>Hologalegina</taxon>
        <taxon>IRL clade</taxon>
        <taxon>Trifolieae</taxon>
        <taxon>Trifolium</taxon>
    </lineage>
</organism>
<keyword evidence="1" id="KW-0472">Membrane</keyword>
<protein>
    <submittedName>
        <fullName evidence="2">Uncharacterized protein</fullName>
    </submittedName>
</protein>
<keyword evidence="1" id="KW-0812">Transmembrane</keyword>
<evidence type="ECO:0000313" key="3">
    <source>
        <dbReference type="Proteomes" id="UP000265520"/>
    </source>
</evidence>
<feature type="non-terminal residue" evidence="2">
    <location>
        <position position="1"/>
    </location>
</feature>
<sequence length="64" mass="7176">LDDDESWLYSLLLARVLLFLVALAQALALALGYVLLVLGNKRHGMNEMFCPRLAYILLPNLMVS</sequence>
<dbReference type="AlphaFoldDB" id="A0A392TXV6"/>
<evidence type="ECO:0000313" key="2">
    <source>
        <dbReference type="EMBL" id="MCI64675.1"/>
    </source>
</evidence>
<keyword evidence="3" id="KW-1185">Reference proteome</keyword>
<proteinExistence type="predicted"/>
<dbReference type="Proteomes" id="UP000265520">
    <property type="component" value="Unassembled WGS sequence"/>
</dbReference>
<keyword evidence="1" id="KW-1133">Transmembrane helix</keyword>
<dbReference type="EMBL" id="LXQA010660836">
    <property type="protein sequence ID" value="MCI64675.1"/>
    <property type="molecule type" value="Genomic_DNA"/>
</dbReference>
<name>A0A392TXV6_9FABA</name>
<evidence type="ECO:0000256" key="1">
    <source>
        <dbReference type="SAM" id="Phobius"/>
    </source>
</evidence>
<reference evidence="2 3" key="1">
    <citation type="journal article" date="2018" name="Front. Plant Sci.">
        <title>Red Clover (Trifolium pratense) and Zigzag Clover (T. medium) - A Picture of Genomic Similarities and Differences.</title>
        <authorList>
            <person name="Dluhosova J."/>
            <person name="Istvanek J."/>
            <person name="Nedelnik J."/>
            <person name="Repkova J."/>
        </authorList>
    </citation>
    <scope>NUCLEOTIDE SEQUENCE [LARGE SCALE GENOMIC DNA]</scope>
    <source>
        <strain evidence="3">cv. 10/8</strain>
        <tissue evidence="2">Leaf</tissue>
    </source>
</reference>
<feature type="transmembrane region" description="Helical" evidence="1">
    <location>
        <begin position="12"/>
        <end position="38"/>
    </location>
</feature>
<accession>A0A392TXV6</accession>
<comment type="caution">
    <text evidence="2">The sequence shown here is derived from an EMBL/GenBank/DDBJ whole genome shotgun (WGS) entry which is preliminary data.</text>
</comment>